<comment type="similarity">
    <text evidence="2 6">Belongs to the GMC oxidoreductase family.</text>
</comment>
<proteinExistence type="inferred from homology"/>
<dbReference type="InterPro" id="IPR007867">
    <property type="entry name" value="GMC_OxRtase_C"/>
</dbReference>
<feature type="domain" description="Glucose-methanol-choline oxidoreductase N-terminal" evidence="7">
    <location>
        <begin position="114"/>
        <end position="137"/>
    </location>
</feature>
<name>A0A8S3SMY6_MYTED</name>
<reference evidence="9" key="1">
    <citation type="submission" date="2021-03" db="EMBL/GenBank/DDBJ databases">
        <authorList>
            <person name="Bekaert M."/>
        </authorList>
    </citation>
    <scope>NUCLEOTIDE SEQUENCE</scope>
</reference>
<dbReference type="OrthoDB" id="269227at2759"/>
<organism evidence="9 10">
    <name type="scientific">Mytilus edulis</name>
    <name type="common">Blue mussel</name>
    <dbReference type="NCBI Taxonomy" id="6550"/>
    <lineage>
        <taxon>Eukaryota</taxon>
        <taxon>Metazoa</taxon>
        <taxon>Spiralia</taxon>
        <taxon>Lophotrochozoa</taxon>
        <taxon>Mollusca</taxon>
        <taxon>Bivalvia</taxon>
        <taxon>Autobranchia</taxon>
        <taxon>Pteriomorphia</taxon>
        <taxon>Mytilida</taxon>
        <taxon>Mytiloidea</taxon>
        <taxon>Mytilidae</taxon>
        <taxon>Mytilinae</taxon>
        <taxon>Mytilus</taxon>
    </lineage>
</organism>
<feature type="binding site" evidence="5">
    <location>
        <position position="371"/>
    </location>
    <ligand>
        <name>substrate</name>
    </ligand>
</feature>
<feature type="binding site" evidence="5">
    <location>
        <position position="116"/>
    </location>
    <ligand>
        <name>FAD</name>
        <dbReference type="ChEBI" id="CHEBI:57692"/>
    </ligand>
</feature>
<dbReference type="GO" id="GO:0050660">
    <property type="term" value="F:flavin adenine dinucleotide binding"/>
    <property type="evidence" value="ECO:0007669"/>
    <property type="project" value="InterPro"/>
</dbReference>
<dbReference type="InterPro" id="IPR036188">
    <property type="entry name" value="FAD/NAD-bd_sf"/>
</dbReference>
<evidence type="ECO:0000256" key="2">
    <source>
        <dbReference type="ARBA" id="ARBA00010790"/>
    </source>
</evidence>
<dbReference type="InterPro" id="IPR000172">
    <property type="entry name" value="GMC_OxRdtase_N"/>
</dbReference>
<dbReference type="Proteomes" id="UP000683360">
    <property type="component" value="Unassembled WGS sequence"/>
</dbReference>
<evidence type="ECO:0000259" key="7">
    <source>
        <dbReference type="PROSITE" id="PS00623"/>
    </source>
</evidence>
<dbReference type="PROSITE" id="PS00623">
    <property type="entry name" value="GMC_OXRED_1"/>
    <property type="match status" value="1"/>
</dbReference>
<feature type="binding site" evidence="5">
    <location>
        <position position="252"/>
    </location>
    <ligand>
        <name>FAD</name>
        <dbReference type="ChEBI" id="CHEBI:57692"/>
    </ligand>
</feature>
<dbReference type="PIRSF" id="PIRSF000137">
    <property type="entry name" value="Alcohol_oxidase"/>
    <property type="match status" value="1"/>
</dbReference>
<evidence type="ECO:0000313" key="10">
    <source>
        <dbReference type="Proteomes" id="UP000683360"/>
    </source>
</evidence>
<evidence type="ECO:0000256" key="1">
    <source>
        <dbReference type="ARBA" id="ARBA00001974"/>
    </source>
</evidence>
<feature type="binding site" evidence="5">
    <location>
        <begin position="124"/>
        <end position="127"/>
    </location>
    <ligand>
        <name>FAD</name>
        <dbReference type="ChEBI" id="CHEBI:57692"/>
    </ligand>
</feature>
<evidence type="ECO:0000256" key="5">
    <source>
        <dbReference type="PIRSR" id="PIRSR000137-2"/>
    </source>
</evidence>
<dbReference type="SUPFAM" id="SSF54373">
    <property type="entry name" value="FAD-linked reductases, C-terminal domain"/>
    <property type="match status" value="1"/>
</dbReference>
<dbReference type="EMBL" id="CAJPWZ010001680">
    <property type="protein sequence ID" value="CAG2221379.1"/>
    <property type="molecule type" value="Genomic_DNA"/>
</dbReference>
<feature type="binding site" evidence="5">
    <location>
        <position position="120"/>
    </location>
    <ligand>
        <name>FAD</name>
        <dbReference type="ChEBI" id="CHEBI:57692"/>
    </ligand>
</feature>
<comment type="cofactor">
    <cofactor evidence="1 5">
        <name>FAD</name>
        <dbReference type="ChEBI" id="CHEBI:57692"/>
    </cofactor>
</comment>
<evidence type="ECO:0000256" key="4">
    <source>
        <dbReference type="ARBA" id="ARBA00022827"/>
    </source>
</evidence>
<dbReference type="Pfam" id="PF00732">
    <property type="entry name" value="GMC_oxred_N"/>
    <property type="match status" value="1"/>
</dbReference>
<dbReference type="AlphaFoldDB" id="A0A8S3SMY6"/>
<dbReference type="PANTHER" id="PTHR11552">
    <property type="entry name" value="GLUCOSE-METHANOL-CHOLINE GMC OXIDOREDUCTASE"/>
    <property type="match status" value="1"/>
</dbReference>
<accession>A0A8S3SMY6</accession>
<evidence type="ECO:0000259" key="8">
    <source>
        <dbReference type="PROSITE" id="PS00624"/>
    </source>
</evidence>
<gene>
    <name evidence="9" type="ORF">MEDL_34822</name>
</gene>
<evidence type="ECO:0000256" key="6">
    <source>
        <dbReference type="RuleBase" id="RU003968"/>
    </source>
</evidence>
<dbReference type="PANTHER" id="PTHR11552:SF147">
    <property type="entry name" value="CHOLINE DEHYDROGENASE, MITOCHONDRIAL"/>
    <property type="match status" value="1"/>
</dbReference>
<dbReference type="GO" id="GO:0016614">
    <property type="term" value="F:oxidoreductase activity, acting on CH-OH group of donors"/>
    <property type="evidence" value="ECO:0007669"/>
    <property type="project" value="InterPro"/>
</dbReference>
<dbReference type="Gene3D" id="3.50.50.60">
    <property type="entry name" value="FAD/NAD(P)-binding domain"/>
    <property type="match status" value="3"/>
</dbReference>
<dbReference type="SUPFAM" id="SSF51905">
    <property type="entry name" value="FAD/NAD(P)-binding domain"/>
    <property type="match status" value="1"/>
</dbReference>
<sequence>MPIAVLAIAVIAGYFYFNKPSDIYLSRPLNSTYDYIVVGAGSAGAVVANRLSEDKDKSVLLIEAGGSELGILEFEIPAGFVALQRSDHDWEYYTEPQKYASQSMIEKRSYWPRGKVLGGTSNLNNMVYVRGSRHDFDQWETEGCTGWSYKDVLPYFIKAEDFQMEEYADSGYHGKGGYQTVSESHVTELRDIYMAASEEAGYKTVDCNGKDMIGFCKMQASIKNGQRWSTAKAYLRPGSWRENLHISVNSIVTKIIIENKKAVGIEMIKDGRKKKIMVKREVIVSAGSVNSPQLLMLSGIGPKQHLQQFKIPVHADLPVGSNLQYHMFVGVPIYVNVSYGIDIISYRSPVHADLPVGSNTRSHVRWCTYICECILWYRHYILQIPVHADLPVGSNLQDHMFVGVPIYANVSYGIDIDKATSIKTLLQYFLFGKGYLTSSALEATLYTHSSKGDKSFYPDIQLHFLSINFDPVMAKKYNPNNMDEESIENMINANIDASMVILPTLIHPKSRGEIRLKSTDPFDHPEIDPHYLEQKDDVNVLIEGIRVAQKLVKTKVLQKFGAKEANLIALNSKCSHIEYDSDAFWECGIRNGGQTVYHPTSTCRMGATNDPTAVVDSQLRVKGIAGLRVVDASVMRNIPSGNTNAPSIMIGEKASDMIRGKDTVADIRAKTKNL</sequence>
<feature type="domain" description="Glucose-methanol-choline oxidoreductase N-terminal" evidence="8">
    <location>
        <begin position="287"/>
        <end position="301"/>
    </location>
</feature>
<keyword evidence="4 5" id="KW-0274">FAD</keyword>
<evidence type="ECO:0000256" key="3">
    <source>
        <dbReference type="ARBA" id="ARBA00022630"/>
    </source>
</evidence>
<comment type="caution">
    <text evidence="9">The sequence shown here is derived from an EMBL/GenBank/DDBJ whole genome shotgun (WGS) entry which is preliminary data.</text>
</comment>
<dbReference type="Gene3D" id="3.30.560.10">
    <property type="entry name" value="Glucose Oxidase, domain 3"/>
    <property type="match status" value="1"/>
</dbReference>
<dbReference type="InterPro" id="IPR012132">
    <property type="entry name" value="GMC_OxRdtase"/>
</dbReference>
<evidence type="ECO:0000313" key="9">
    <source>
        <dbReference type="EMBL" id="CAG2221379.1"/>
    </source>
</evidence>
<protein>
    <submittedName>
        <fullName evidence="9">Oxygen-dependent choline dehydrogenase,Oxygen-dependent choline dehydrogenase 1,Glucose dehydrogenase [FAD, quinone],Choline dehydrogenase, mitochondrial,Alcohol dehydrogenase [acceptor]</fullName>
    </submittedName>
</protein>
<dbReference type="PROSITE" id="PS00624">
    <property type="entry name" value="GMC_OXRED_2"/>
    <property type="match status" value="1"/>
</dbReference>
<keyword evidence="10" id="KW-1185">Reference proteome</keyword>
<keyword evidence="3 6" id="KW-0285">Flavoprotein</keyword>
<dbReference type="Pfam" id="PF05199">
    <property type="entry name" value="GMC_oxred_C"/>
    <property type="match status" value="1"/>
</dbReference>